<feature type="non-terminal residue" evidence="3">
    <location>
        <position position="86"/>
    </location>
</feature>
<feature type="non-terminal residue" evidence="3">
    <location>
        <position position="1"/>
    </location>
</feature>
<gene>
    <name evidence="3" type="primary">ORF220642</name>
</gene>
<keyword evidence="2" id="KW-1133">Transmembrane helix</keyword>
<reference evidence="3" key="1">
    <citation type="submission" date="2014-12" db="EMBL/GenBank/DDBJ databases">
        <title>Insight into the proteome of Arion vulgaris.</title>
        <authorList>
            <person name="Aradska J."/>
            <person name="Bulat T."/>
            <person name="Smidak R."/>
            <person name="Sarate P."/>
            <person name="Gangsoo J."/>
            <person name="Sialana F."/>
            <person name="Bilban M."/>
            <person name="Lubec G."/>
        </authorList>
    </citation>
    <scope>NUCLEOTIDE SEQUENCE</scope>
    <source>
        <tissue evidence="3">Skin</tissue>
    </source>
</reference>
<evidence type="ECO:0000256" key="2">
    <source>
        <dbReference type="SAM" id="Phobius"/>
    </source>
</evidence>
<dbReference type="AlphaFoldDB" id="A0A0B7C405"/>
<organism evidence="3">
    <name type="scientific">Arion vulgaris</name>
    <dbReference type="NCBI Taxonomy" id="1028688"/>
    <lineage>
        <taxon>Eukaryota</taxon>
        <taxon>Metazoa</taxon>
        <taxon>Spiralia</taxon>
        <taxon>Lophotrochozoa</taxon>
        <taxon>Mollusca</taxon>
        <taxon>Gastropoda</taxon>
        <taxon>Heterobranchia</taxon>
        <taxon>Euthyneura</taxon>
        <taxon>Panpulmonata</taxon>
        <taxon>Eupulmonata</taxon>
        <taxon>Stylommatophora</taxon>
        <taxon>Helicina</taxon>
        <taxon>Arionoidea</taxon>
        <taxon>Arionidae</taxon>
        <taxon>Arion</taxon>
    </lineage>
</organism>
<feature type="transmembrane region" description="Helical" evidence="2">
    <location>
        <begin position="6"/>
        <end position="29"/>
    </location>
</feature>
<proteinExistence type="predicted"/>
<keyword evidence="2" id="KW-0812">Transmembrane</keyword>
<feature type="region of interest" description="Disordered" evidence="1">
    <location>
        <begin position="45"/>
        <end position="66"/>
    </location>
</feature>
<evidence type="ECO:0000313" key="3">
    <source>
        <dbReference type="EMBL" id="CEK99185.1"/>
    </source>
</evidence>
<protein>
    <submittedName>
        <fullName evidence="3">Uncharacterized protein</fullName>
    </submittedName>
</protein>
<evidence type="ECO:0000256" key="1">
    <source>
        <dbReference type="SAM" id="MobiDB-lite"/>
    </source>
</evidence>
<keyword evidence="2" id="KW-0472">Membrane</keyword>
<name>A0A0B7C405_9EUPU</name>
<sequence>DGTKNLTIVFAITASILGVIGVALFIVLIHMVTLYRRRLRAATTTAYSSSPKEKEPLEHPGTNMYFSAENPLFGKTIKQVSQDEDE</sequence>
<accession>A0A0B7C405</accession>
<dbReference type="EMBL" id="HACG01052314">
    <property type="protein sequence ID" value="CEK99185.1"/>
    <property type="molecule type" value="Transcribed_RNA"/>
</dbReference>